<keyword evidence="1" id="KW-0732">Signal</keyword>
<evidence type="ECO:0000256" key="1">
    <source>
        <dbReference type="SAM" id="SignalP"/>
    </source>
</evidence>
<dbReference type="InterPro" id="IPR015889">
    <property type="entry name" value="Intradiol_dOase_core"/>
</dbReference>
<dbReference type="EMBL" id="JAGGJA010000002">
    <property type="protein sequence ID" value="MCW9705984.1"/>
    <property type="molecule type" value="Genomic_DNA"/>
</dbReference>
<dbReference type="Proteomes" id="UP001207918">
    <property type="component" value="Unassembled WGS sequence"/>
</dbReference>
<evidence type="ECO:0008006" key="4">
    <source>
        <dbReference type="Google" id="ProtNLM"/>
    </source>
</evidence>
<evidence type="ECO:0000313" key="2">
    <source>
        <dbReference type="EMBL" id="MCW9705984.1"/>
    </source>
</evidence>
<dbReference type="RefSeq" id="WP_265764681.1">
    <property type="nucleotide sequence ID" value="NZ_JAGGJA010000002.1"/>
</dbReference>
<comment type="caution">
    <text evidence="2">The sequence shown here is derived from an EMBL/GenBank/DDBJ whole genome shotgun (WGS) entry which is preliminary data.</text>
</comment>
<accession>A0ABT3PLA0</accession>
<proteinExistence type="predicted"/>
<name>A0ABT3PLA0_9BACT</name>
<reference evidence="2 3" key="1">
    <citation type="submission" date="2021-03" db="EMBL/GenBank/DDBJ databases">
        <title>Aliifodinibius sp. nov., a new bacterium isolated from saline soil.</title>
        <authorList>
            <person name="Galisteo C."/>
            <person name="De La Haba R."/>
            <person name="Sanchez-Porro C."/>
            <person name="Ventosa A."/>
        </authorList>
    </citation>
    <scope>NUCLEOTIDE SEQUENCE [LARGE SCALE GENOMIC DNA]</scope>
    <source>
        <strain evidence="2 3">1BSP15-2V2</strain>
    </source>
</reference>
<evidence type="ECO:0000313" key="3">
    <source>
        <dbReference type="Proteomes" id="UP001207918"/>
    </source>
</evidence>
<keyword evidence="3" id="KW-1185">Reference proteome</keyword>
<dbReference type="SUPFAM" id="SSF49482">
    <property type="entry name" value="Aromatic compound dioxygenase"/>
    <property type="match status" value="1"/>
</dbReference>
<organism evidence="2 3">
    <name type="scientific">Fodinibius salsisoli</name>
    <dbReference type="NCBI Taxonomy" id="2820877"/>
    <lineage>
        <taxon>Bacteria</taxon>
        <taxon>Pseudomonadati</taxon>
        <taxon>Balneolota</taxon>
        <taxon>Balneolia</taxon>
        <taxon>Balneolales</taxon>
        <taxon>Balneolaceae</taxon>
        <taxon>Fodinibius</taxon>
    </lineage>
</organism>
<feature type="chain" id="PRO_5045447029" description="Protocatechuate 3,4-dioxygenase beta subunit" evidence="1">
    <location>
        <begin position="23"/>
        <end position="211"/>
    </location>
</feature>
<dbReference type="Gene3D" id="2.60.130.10">
    <property type="entry name" value="Aromatic compound dioxygenase"/>
    <property type="match status" value="1"/>
</dbReference>
<protein>
    <recommendedName>
        <fullName evidence="4">Protocatechuate 3,4-dioxygenase beta subunit</fullName>
    </recommendedName>
</protein>
<sequence length="211" mass="23641">MYTLRTILPLLLVLLHSHFGLAQEKSIQNAELVGGPCEGCEAVLDFGNGELSATDTLPGFEENKPKLKITGTIYKNDGETPAEGVILFIHHTNREGIYPTRGDAKGWERGYGYIHGWIKTGTDGRYTFYTFKPGSYSQNPAHIHPIILEPNGKYYWLSSYLFDDDPLLSDEERNNKSPRGGSNGILSLKKESGIWVGRRDYTLGKNIPNYE</sequence>
<gene>
    <name evidence="2" type="ORF">J6I44_03935</name>
</gene>
<feature type="signal peptide" evidence="1">
    <location>
        <begin position="1"/>
        <end position="22"/>
    </location>
</feature>